<dbReference type="PROSITE" id="PS51257">
    <property type="entry name" value="PROKAR_LIPOPROTEIN"/>
    <property type="match status" value="1"/>
</dbReference>
<accession>A0A1M7ME75</accession>
<dbReference type="RefSeq" id="WP_073200655.1">
    <property type="nucleotide sequence ID" value="NZ_FRCZ01000002.1"/>
</dbReference>
<gene>
    <name evidence="2" type="ORF">SAMN05216179_1181</name>
</gene>
<dbReference type="AlphaFoldDB" id="A0A1M7ME75"/>
<keyword evidence="3" id="KW-1185">Reference proteome</keyword>
<evidence type="ECO:0008006" key="4">
    <source>
        <dbReference type="Google" id="ProtNLM"/>
    </source>
</evidence>
<evidence type="ECO:0000313" key="2">
    <source>
        <dbReference type="EMBL" id="SHM89155.1"/>
    </source>
</evidence>
<evidence type="ECO:0000256" key="1">
    <source>
        <dbReference type="SAM" id="SignalP"/>
    </source>
</evidence>
<dbReference type="STRING" id="1027249.SAMN05216179_1181"/>
<protein>
    <recommendedName>
        <fullName evidence="4">Sporulation lipoprotein YhcN/YlaJ (Spore_YhcN_YlaJ)</fullName>
    </recommendedName>
</protein>
<dbReference type="Proteomes" id="UP000184184">
    <property type="component" value="Unassembled WGS sequence"/>
</dbReference>
<dbReference type="Pfam" id="PF09580">
    <property type="entry name" value="Spore_YhcN_YlaJ"/>
    <property type="match status" value="1"/>
</dbReference>
<evidence type="ECO:0000313" key="3">
    <source>
        <dbReference type="Proteomes" id="UP000184184"/>
    </source>
</evidence>
<dbReference type="EMBL" id="FRCZ01000002">
    <property type="protein sequence ID" value="SHM89155.1"/>
    <property type="molecule type" value="Genomic_DNA"/>
</dbReference>
<keyword evidence="1" id="KW-0732">Signal</keyword>
<feature type="chain" id="PRO_5038770434" description="Sporulation lipoprotein YhcN/YlaJ (Spore_YhcN_YlaJ)" evidence="1">
    <location>
        <begin position="20"/>
        <end position="149"/>
    </location>
</feature>
<sequence length="149" mass="17257">MKRIYLVLIFTFMSLVACNNPEQSTHNNSTDIVMLNSETSTNFEQNSIPRIAQSYLDDQSNGISTYKAIHVNDQLFVAFNATPLKQATEQKVEKKVKKDLKELTQINNIHVTSDQKFFFELTKLENEELTKEEVVKRLKKLKKLSKEQT</sequence>
<reference evidence="2 3" key="1">
    <citation type="submission" date="2016-11" db="EMBL/GenBank/DDBJ databases">
        <authorList>
            <person name="Jaros S."/>
            <person name="Januszkiewicz K."/>
            <person name="Wedrychowicz H."/>
        </authorList>
    </citation>
    <scope>NUCLEOTIDE SEQUENCE [LARGE SCALE GENOMIC DNA]</scope>
    <source>
        <strain evidence="2 3">CGMCC 1.10681</strain>
    </source>
</reference>
<proteinExistence type="predicted"/>
<dbReference type="InterPro" id="IPR019076">
    <property type="entry name" value="Spore_lipoprot_YhcN/YlaJ-like"/>
</dbReference>
<feature type="signal peptide" evidence="1">
    <location>
        <begin position="1"/>
        <end position="19"/>
    </location>
</feature>
<organism evidence="2 3">
    <name type="scientific">Gracilibacillus kekensis</name>
    <dbReference type="NCBI Taxonomy" id="1027249"/>
    <lineage>
        <taxon>Bacteria</taxon>
        <taxon>Bacillati</taxon>
        <taxon>Bacillota</taxon>
        <taxon>Bacilli</taxon>
        <taxon>Bacillales</taxon>
        <taxon>Bacillaceae</taxon>
        <taxon>Gracilibacillus</taxon>
    </lineage>
</organism>
<name>A0A1M7ME75_9BACI</name>